<dbReference type="Gene3D" id="1.10.1760.20">
    <property type="match status" value="1"/>
</dbReference>
<sequence>MNKSDIKRIVVRTMLLLLLFTIGVLLFQASEYQIVSMLLVLGACFPMYYRYEKKQMNIKELVLIAVLTSIAVLGRFLFYMIPAITPMTAIIIISGICLGSEVGFLVGSLSAITSNMLFGQGPWTPFQMFSWGIIGCVAGLPWLQQLFQKSYWFLACYGIIAGFFFSFFMDLWTVFSIDRFFSWQRYLALLLSAVPYTISYCFSNAFFSCVLFRSIQTKLQRILIKYDIK</sequence>
<keyword evidence="1" id="KW-0472">Membrane</keyword>
<dbReference type="STRING" id="1834181.A5880_000889"/>
<feature type="transmembrane region" description="Helical" evidence="1">
    <location>
        <begin position="124"/>
        <end position="144"/>
    </location>
</feature>
<keyword evidence="1" id="KW-1133">Transmembrane helix</keyword>
<evidence type="ECO:0000313" key="2">
    <source>
        <dbReference type="EMBL" id="MEI5995405.1"/>
    </source>
</evidence>
<reference evidence="2 4" key="2">
    <citation type="submission" date="2018-07" db="EMBL/GenBank/DDBJ databases">
        <title>The Genome Sequence of Enterococcus sp. DIV0659b.</title>
        <authorList>
            <consortium name="The Broad Institute Genomics Platform"/>
            <consortium name="The Broad Institute Genomic Center for Infectious Diseases"/>
            <person name="Earl A."/>
            <person name="Manson A."/>
            <person name="Schwartman J."/>
            <person name="Gilmore M."/>
            <person name="Abouelleil A."/>
            <person name="Cao P."/>
            <person name="Chapman S."/>
            <person name="Cusick C."/>
            <person name="Shea T."/>
            <person name="Young S."/>
            <person name="Neafsey D."/>
            <person name="Nusbaum C."/>
            <person name="Birren B."/>
        </authorList>
    </citation>
    <scope>NUCLEOTIDE SEQUENCE [LARGE SCALE GENOMIC DNA]</scope>
    <source>
        <strain evidence="2 4">4G2_DIV0659</strain>
    </source>
</reference>
<feature type="transmembrane region" description="Helical" evidence="1">
    <location>
        <begin position="186"/>
        <end position="207"/>
    </location>
</feature>
<organism evidence="3">
    <name type="scientific">Candidatus Enterococcus mansonii</name>
    <dbReference type="NCBI Taxonomy" id="1834181"/>
    <lineage>
        <taxon>Bacteria</taxon>
        <taxon>Bacillati</taxon>
        <taxon>Bacillota</taxon>
        <taxon>Bacilli</taxon>
        <taxon>Lactobacillales</taxon>
        <taxon>Enterococcaceae</taxon>
        <taxon>Enterococcus</taxon>
    </lineage>
</organism>
<evidence type="ECO:0008006" key="5">
    <source>
        <dbReference type="Google" id="ProtNLM"/>
    </source>
</evidence>
<accession>A0A242CIZ7</accession>
<keyword evidence="4" id="KW-1185">Reference proteome</keyword>
<dbReference type="OrthoDB" id="5198189at2"/>
<dbReference type="Pfam" id="PF12822">
    <property type="entry name" value="ECF_trnsprt"/>
    <property type="match status" value="1"/>
</dbReference>
<reference evidence="3" key="1">
    <citation type="submission" date="2017-05" db="EMBL/GenBank/DDBJ databases">
        <title>The Genome Sequence of Enterococcus sp. 4G2_DIV0659.</title>
        <authorList>
            <consortium name="The Broad Institute Genomics Platform"/>
            <consortium name="The Broad Institute Genomic Center for Infectious Diseases"/>
            <person name="Earl A."/>
            <person name="Manson A."/>
            <person name="Schwartman J."/>
            <person name="Gilmore M."/>
            <person name="Abouelleil A."/>
            <person name="Cao P."/>
            <person name="Chapman S."/>
            <person name="Cusick C."/>
            <person name="Shea T."/>
            <person name="Young S."/>
            <person name="Neafsey D."/>
            <person name="Nusbaum C."/>
            <person name="Birren B."/>
        </authorList>
    </citation>
    <scope>NUCLEOTIDE SEQUENCE [LARGE SCALE GENOMIC DNA]</scope>
    <source>
        <strain evidence="3">4G2_DIV0659</strain>
    </source>
</reference>
<dbReference type="GO" id="GO:0022857">
    <property type="term" value="F:transmembrane transporter activity"/>
    <property type="evidence" value="ECO:0007669"/>
    <property type="project" value="InterPro"/>
</dbReference>
<evidence type="ECO:0000313" key="3">
    <source>
        <dbReference type="EMBL" id="OTO10206.1"/>
    </source>
</evidence>
<dbReference type="RefSeq" id="WP_086329856.1">
    <property type="nucleotide sequence ID" value="NZ_NGLE02000001.1"/>
</dbReference>
<comment type="caution">
    <text evidence="3">The sequence shown here is derived from an EMBL/GenBank/DDBJ whole genome shotgun (WGS) entry which is preliminary data.</text>
</comment>
<feature type="transmembrane region" description="Helical" evidence="1">
    <location>
        <begin position="87"/>
        <end position="112"/>
    </location>
</feature>
<name>A0A242CIZ7_9ENTE</name>
<evidence type="ECO:0000256" key="1">
    <source>
        <dbReference type="SAM" id="Phobius"/>
    </source>
</evidence>
<feature type="transmembrane region" description="Helical" evidence="1">
    <location>
        <begin position="61"/>
        <end position="81"/>
    </location>
</feature>
<proteinExistence type="predicted"/>
<protein>
    <recommendedName>
        <fullName evidence="5">ECF transporter S component</fullName>
    </recommendedName>
</protein>
<dbReference type="InterPro" id="IPR024529">
    <property type="entry name" value="ECF_trnsprt_substrate-spec"/>
</dbReference>
<feature type="transmembrane region" description="Helical" evidence="1">
    <location>
        <begin position="150"/>
        <end position="174"/>
    </location>
</feature>
<feature type="transmembrane region" description="Helical" evidence="1">
    <location>
        <begin position="32"/>
        <end position="49"/>
    </location>
</feature>
<gene>
    <name evidence="3" type="ORF">A5880_000889</name>
    <name evidence="2" type="ORF">A5880_002995</name>
</gene>
<dbReference type="Proteomes" id="UP000195139">
    <property type="component" value="Unassembled WGS sequence"/>
</dbReference>
<keyword evidence="1" id="KW-0812">Transmembrane</keyword>
<dbReference type="AlphaFoldDB" id="A0A242CIZ7"/>
<dbReference type="EMBL" id="NGLE01000001">
    <property type="protein sequence ID" value="OTO10206.1"/>
    <property type="molecule type" value="Genomic_DNA"/>
</dbReference>
<dbReference type="EMBL" id="NGLE02000001">
    <property type="protein sequence ID" value="MEI5995405.1"/>
    <property type="molecule type" value="Genomic_DNA"/>
</dbReference>
<evidence type="ECO:0000313" key="4">
    <source>
        <dbReference type="Proteomes" id="UP000195139"/>
    </source>
</evidence>
<feature type="transmembrane region" description="Helical" evidence="1">
    <location>
        <begin position="9"/>
        <end position="26"/>
    </location>
</feature>